<keyword evidence="2" id="KW-1185">Reference proteome</keyword>
<accession>A0A0H2XDN4</accession>
<gene>
    <name evidence="1" type="ordered locus">BMAA1930</name>
</gene>
<name>A0A0H2XDN4_BURMA</name>
<proteinExistence type="predicted"/>
<evidence type="ECO:0000313" key="1">
    <source>
        <dbReference type="EMBL" id="AAY59321.1"/>
    </source>
</evidence>
<dbReference type="HOGENOM" id="CLU_3355029_0_0_4"/>
<reference evidence="1 2" key="1">
    <citation type="journal article" date="2004" name="Proc. Natl. Acad. Sci. U.S.A.">
        <title>Structural flexibility in the Burkholderia mallei genome.</title>
        <authorList>
            <person name="Nierman W.C."/>
            <person name="DeShazer D."/>
            <person name="Kim H.S."/>
            <person name="Tettelin H."/>
            <person name="Nelson K.E."/>
            <person name="Feldblyum T."/>
            <person name="Ulrich R.L."/>
            <person name="Ronning C.M."/>
            <person name="Brinkac L.M."/>
            <person name="Daugherty S.C."/>
            <person name="Davidsen T.D."/>
            <person name="Deboy R.T."/>
            <person name="Dimitrov G."/>
            <person name="Dodson R.J."/>
            <person name="Durkin A.S."/>
            <person name="Gwinn M.L."/>
            <person name="Haft D.H."/>
            <person name="Khouri H."/>
            <person name="Kolonay J.F."/>
            <person name="Madupu R."/>
            <person name="Mohammoud Y."/>
            <person name="Nelson W.C."/>
            <person name="Radune D."/>
            <person name="Romero C.M."/>
            <person name="Sarria S."/>
            <person name="Selengut J."/>
            <person name="Shamblin C."/>
            <person name="Sullivan S.A."/>
            <person name="White O."/>
            <person name="Yu Y."/>
            <person name="Zafar N."/>
            <person name="Zhou L."/>
            <person name="Fraser C.M."/>
        </authorList>
    </citation>
    <scope>NUCLEOTIDE SEQUENCE [LARGE SCALE GENOMIC DNA]</scope>
    <source>
        <strain evidence="1 2">ATCC 23344</strain>
    </source>
</reference>
<protein>
    <submittedName>
        <fullName evidence="1">Uncharacterized protein</fullName>
    </submittedName>
</protein>
<dbReference type="Proteomes" id="UP000006693">
    <property type="component" value="Chromosome 2"/>
</dbReference>
<dbReference type="KEGG" id="bma:BMAA1930"/>
<evidence type="ECO:0000313" key="2">
    <source>
        <dbReference type="Proteomes" id="UP000006693"/>
    </source>
</evidence>
<organism evidence="1 2">
    <name type="scientific">Burkholderia mallei (strain ATCC 23344)</name>
    <dbReference type="NCBI Taxonomy" id="243160"/>
    <lineage>
        <taxon>Bacteria</taxon>
        <taxon>Pseudomonadati</taxon>
        <taxon>Pseudomonadota</taxon>
        <taxon>Betaproteobacteria</taxon>
        <taxon>Burkholderiales</taxon>
        <taxon>Burkholderiaceae</taxon>
        <taxon>Burkholderia</taxon>
        <taxon>pseudomallei group</taxon>
    </lineage>
</organism>
<sequence>MRRIVFFSYSAFHRRFEIKASTRSCHEEIRRKLLGF</sequence>
<dbReference type="AlphaFoldDB" id="A0A0H2XDN4"/>
<dbReference type="EMBL" id="CP000011">
    <property type="protein sequence ID" value="AAY59321.1"/>
    <property type="molecule type" value="Genomic_DNA"/>
</dbReference>